<organism evidence="2 3">
    <name type="scientific">Iodobacter fluviatilis</name>
    <dbReference type="NCBI Taxonomy" id="537"/>
    <lineage>
        <taxon>Bacteria</taxon>
        <taxon>Pseudomonadati</taxon>
        <taxon>Pseudomonadota</taxon>
        <taxon>Betaproteobacteria</taxon>
        <taxon>Neisseriales</taxon>
        <taxon>Chitinibacteraceae</taxon>
        <taxon>Iodobacter</taxon>
    </lineage>
</organism>
<feature type="domain" description="AMP nucleoside phosphorylase N-terminal" evidence="1">
    <location>
        <begin position="23"/>
        <end position="150"/>
    </location>
</feature>
<dbReference type="RefSeq" id="WP_233703008.1">
    <property type="nucleotide sequence ID" value="NZ_CAWRDJ010000004.1"/>
</dbReference>
<dbReference type="Proteomes" id="UP000255108">
    <property type="component" value="Unassembled WGS sequence"/>
</dbReference>
<keyword evidence="2" id="KW-0378">Hydrolase</keyword>
<accession>A0A377SXH9</accession>
<evidence type="ECO:0000259" key="1">
    <source>
        <dbReference type="Pfam" id="PF10423"/>
    </source>
</evidence>
<keyword evidence="2" id="KW-0326">Glycosidase</keyword>
<proteinExistence type="predicted"/>
<dbReference type="GO" id="GO:0008714">
    <property type="term" value="F:AMP nucleosidase activity"/>
    <property type="evidence" value="ECO:0007669"/>
    <property type="project" value="UniProtKB-EC"/>
</dbReference>
<reference evidence="2 3" key="1">
    <citation type="submission" date="2018-06" db="EMBL/GenBank/DDBJ databases">
        <authorList>
            <consortium name="Pathogen Informatics"/>
            <person name="Doyle S."/>
        </authorList>
    </citation>
    <scope>NUCLEOTIDE SEQUENCE [LARGE SCALE GENOMIC DNA]</scope>
    <source>
        <strain evidence="2 3">NCTC11159</strain>
    </source>
</reference>
<dbReference type="SUPFAM" id="SSF53167">
    <property type="entry name" value="Purine and uridine phosphorylases"/>
    <property type="match status" value="1"/>
</dbReference>
<dbReference type="EMBL" id="UGHR01000009">
    <property type="protein sequence ID" value="STR46058.1"/>
    <property type="molecule type" value="Genomic_DNA"/>
</dbReference>
<gene>
    <name evidence="2" type="primary">amn_2</name>
    <name evidence="2" type="ORF">NCTC11159_04667</name>
</gene>
<dbReference type="GO" id="GO:0009116">
    <property type="term" value="P:nucleoside metabolic process"/>
    <property type="evidence" value="ECO:0007669"/>
    <property type="project" value="InterPro"/>
</dbReference>
<dbReference type="AlphaFoldDB" id="A0A377SXH9"/>
<dbReference type="Pfam" id="PF10423">
    <property type="entry name" value="AMNp_N"/>
    <property type="match status" value="1"/>
</dbReference>
<evidence type="ECO:0000313" key="2">
    <source>
        <dbReference type="EMBL" id="STR46058.1"/>
    </source>
</evidence>
<sequence>MSRRRMPYLPEFIAPTRHTDPLEALAQVRLIYESSVTHLRDAMQRFVAGEALPGHVRAYYPFVRIQTDTVARLTNESAHLSYGFVAGPGSFETTLTRPDLYDKYYLEQFTLLLQSHRNELEVGVSTQPMPVHFSFAEHDHIEGTLQTESCQLIILCFMAIKARWWLMILILMAPQILQSEMVTIAHMVALPMTFMFIT</sequence>
<dbReference type="InterPro" id="IPR018953">
    <property type="entry name" value="AMP_nucleoside_Pase_N"/>
</dbReference>
<dbReference type="InterPro" id="IPR037109">
    <property type="entry name" value="AMP_N_sf"/>
</dbReference>
<dbReference type="Gene3D" id="3.30.1730.10">
    <property type="entry name" value="AMP nucleoside phosphorylase, N-terminal domain"/>
    <property type="match status" value="1"/>
</dbReference>
<protein>
    <submittedName>
        <fullName evidence="2">AMP nucleosidase</fullName>
        <ecNumber evidence="2">3.2.2.4</ecNumber>
    </submittedName>
</protein>
<name>A0A377SXH9_9NEIS</name>
<dbReference type="InterPro" id="IPR035994">
    <property type="entry name" value="Nucleoside_phosphorylase_sf"/>
</dbReference>
<evidence type="ECO:0000313" key="3">
    <source>
        <dbReference type="Proteomes" id="UP000255108"/>
    </source>
</evidence>
<dbReference type="EC" id="3.2.2.4" evidence="2"/>